<feature type="region of interest" description="Disordered" evidence="1">
    <location>
        <begin position="257"/>
        <end position="298"/>
    </location>
</feature>
<evidence type="ECO:0000313" key="3">
    <source>
        <dbReference type="EMBL" id="EPS98664.1"/>
    </source>
</evidence>
<dbReference type="EMBL" id="KE504163">
    <property type="protein sequence ID" value="EPS98664.1"/>
    <property type="molecule type" value="Genomic_DNA"/>
</dbReference>
<evidence type="ECO:0000256" key="1">
    <source>
        <dbReference type="SAM" id="MobiDB-lite"/>
    </source>
</evidence>
<name>S8FK11_FOMSC</name>
<feature type="compositionally biased region" description="Low complexity" evidence="1">
    <location>
        <begin position="286"/>
        <end position="298"/>
    </location>
</feature>
<dbReference type="OrthoDB" id="2801031at2759"/>
<feature type="region of interest" description="Disordered" evidence="1">
    <location>
        <begin position="359"/>
        <end position="385"/>
    </location>
</feature>
<feature type="region of interest" description="Disordered" evidence="1">
    <location>
        <begin position="58"/>
        <end position="127"/>
    </location>
</feature>
<proteinExistence type="predicted"/>
<evidence type="ECO:0008006" key="5">
    <source>
        <dbReference type="Google" id="ProtNLM"/>
    </source>
</evidence>
<feature type="compositionally biased region" description="Acidic residues" evidence="1">
    <location>
        <begin position="563"/>
        <end position="572"/>
    </location>
</feature>
<dbReference type="HOGENOM" id="CLU_328192_0_0_1"/>
<gene>
    <name evidence="3" type="ORF">FOMPIDRAFT_1051307</name>
</gene>
<feature type="compositionally biased region" description="Basic and acidic residues" evidence="1">
    <location>
        <begin position="360"/>
        <end position="371"/>
    </location>
</feature>
<feature type="transmembrane region" description="Helical" evidence="2">
    <location>
        <begin position="28"/>
        <end position="50"/>
    </location>
</feature>
<accession>S8FK11</accession>
<dbReference type="InParanoid" id="S8FK11"/>
<feature type="region of interest" description="Disordered" evidence="1">
    <location>
        <begin position="563"/>
        <end position="583"/>
    </location>
</feature>
<keyword evidence="4" id="KW-1185">Reference proteome</keyword>
<feature type="region of interest" description="Disordered" evidence="1">
    <location>
        <begin position="645"/>
        <end position="692"/>
    </location>
</feature>
<organism evidence="3 4">
    <name type="scientific">Fomitopsis schrenkii</name>
    <name type="common">Brown rot fungus</name>
    <dbReference type="NCBI Taxonomy" id="2126942"/>
    <lineage>
        <taxon>Eukaryota</taxon>
        <taxon>Fungi</taxon>
        <taxon>Dikarya</taxon>
        <taxon>Basidiomycota</taxon>
        <taxon>Agaricomycotina</taxon>
        <taxon>Agaricomycetes</taxon>
        <taxon>Polyporales</taxon>
        <taxon>Fomitopsis</taxon>
    </lineage>
</organism>
<evidence type="ECO:0000256" key="2">
    <source>
        <dbReference type="SAM" id="Phobius"/>
    </source>
</evidence>
<dbReference type="Proteomes" id="UP000015241">
    <property type="component" value="Unassembled WGS sequence"/>
</dbReference>
<reference evidence="3 4" key="1">
    <citation type="journal article" date="2012" name="Science">
        <title>The Paleozoic origin of enzymatic lignin decomposition reconstructed from 31 fungal genomes.</title>
        <authorList>
            <person name="Floudas D."/>
            <person name="Binder M."/>
            <person name="Riley R."/>
            <person name="Barry K."/>
            <person name="Blanchette R.A."/>
            <person name="Henrissat B."/>
            <person name="Martinez A.T."/>
            <person name="Otillar R."/>
            <person name="Spatafora J.W."/>
            <person name="Yadav J.S."/>
            <person name="Aerts A."/>
            <person name="Benoit I."/>
            <person name="Boyd A."/>
            <person name="Carlson A."/>
            <person name="Copeland A."/>
            <person name="Coutinho P.M."/>
            <person name="de Vries R.P."/>
            <person name="Ferreira P."/>
            <person name="Findley K."/>
            <person name="Foster B."/>
            <person name="Gaskell J."/>
            <person name="Glotzer D."/>
            <person name="Gorecki P."/>
            <person name="Heitman J."/>
            <person name="Hesse C."/>
            <person name="Hori C."/>
            <person name="Igarashi K."/>
            <person name="Jurgens J.A."/>
            <person name="Kallen N."/>
            <person name="Kersten P."/>
            <person name="Kohler A."/>
            <person name="Kuees U."/>
            <person name="Kumar T.K.A."/>
            <person name="Kuo A."/>
            <person name="LaButti K."/>
            <person name="Larrondo L.F."/>
            <person name="Lindquist E."/>
            <person name="Ling A."/>
            <person name="Lombard V."/>
            <person name="Lucas S."/>
            <person name="Lundell T."/>
            <person name="Martin R."/>
            <person name="McLaughlin D.J."/>
            <person name="Morgenstern I."/>
            <person name="Morin E."/>
            <person name="Murat C."/>
            <person name="Nagy L.G."/>
            <person name="Nolan M."/>
            <person name="Ohm R.A."/>
            <person name="Patyshakuliyeva A."/>
            <person name="Rokas A."/>
            <person name="Ruiz-Duenas F.J."/>
            <person name="Sabat G."/>
            <person name="Salamov A."/>
            <person name="Samejima M."/>
            <person name="Schmutz J."/>
            <person name="Slot J.C."/>
            <person name="St John F."/>
            <person name="Stenlid J."/>
            <person name="Sun H."/>
            <person name="Sun S."/>
            <person name="Syed K."/>
            <person name="Tsang A."/>
            <person name="Wiebenga A."/>
            <person name="Young D."/>
            <person name="Pisabarro A."/>
            <person name="Eastwood D.C."/>
            <person name="Martin F."/>
            <person name="Cullen D."/>
            <person name="Grigoriev I.V."/>
            <person name="Hibbett D.S."/>
        </authorList>
    </citation>
    <scope>NUCLEOTIDE SEQUENCE</scope>
    <source>
        <strain evidence="4">FP-58527</strain>
    </source>
</reference>
<protein>
    <recommendedName>
        <fullName evidence="5">Transmembrane protein</fullName>
    </recommendedName>
</protein>
<keyword evidence="2" id="KW-0812">Transmembrane</keyword>
<dbReference type="AlphaFoldDB" id="S8FK11"/>
<evidence type="ECO:0000313" key="4">
    <source>
        <dbReference type="Proteomes" id="UP000015241"/>
    </source>
</evidence>
<keyword evidence="2" id="KW-1133">Transmembrane helix</keyword>
<keyword evidence="2" id="KW-0472">Membrane</keyword>
<sequence>MAPVPASPPSAPSWMSTIAVSIGDKNQIILYTAILVSSTALFVIGLVYVLRLSSASSEDEESNITSTPRPPLRLLLPGSSQQRAPSSTSTLAVRGAPLKPSQVLAKHSGSGPSPLGQHVHTDSAPETAKQDVNVTEELSAVNVERPANVNIEITDVVVIAPEVDSTNEDSEEAVVSELEVEIADAKVNWLASGPVLMVDSDVADMMVLSIETNKVSVSGAECKERQVSDVLTDTDAVNIGNAFLQLGEVLPPKALESPARLAKPASSRRGKPTTDNGTTDSGLEGSPSVTSISSPSKSAKCGLLPFQLQPRRGDLWAAALDRLARHVTHEEYDEDTLFIGDAEHVASGDAQHARKALSSVKEDGSLKHTPGDEMAITPEPSNGRMPDLEAKVVSSGTSVPAFTYCTDDAALEYTHTLAAISVPPDGKPHKEVRFAGDLKAEIGDHCRISYDVGAAYLKVMVAPAVTTLHPLSSDSLSSTADSLDSNASHRLSLLADLALGTVDSVCDTSESSESIALSTDSAFATRSRSEESLVSFPVISDPASEAQHADTGECTSGSIINAEEEPDEDANNDCDISPSESSQALRDRILGDCKRILKERRLKFEEQERQRREEADKVYASFPERRRQHRLLGLYGSPTLAYTPPLTPDVGADPNRNNYSFGDSDRGPPSPATPVFGSWPRARTPSPFGNLHGTSAEADVWTFLPGNTGPDTDLATSPSGNSHGPGLLIQYKVGEDVPLPPRRAFTMSPSEEKMKPIIDVEENLDENAERNFHEFGTSYSTQALRNLIMKDCKKAIERRRLDFEASMATRHSERAKQVVAILNESGEVNNALGLAFGSDSEPLDSSADDAVPATVLSDKTTTVWTAAGSAMHSFYA</sequence>
<feature type="compositionally biased region" description="Polar residues" evidence="1">
    <location>
        <begin position="78"/>
        <end position="91"/>
    </location>
</feature>